<name>A0ABD4T2H7_9CYAN</name>
<proteinExistence type="predicted"/>
<feature type="domain" description="DUF4333" evidence="1">
    <location>
        <begin position="115"/>
        <end position="176"/>
    </location>
</feature>
<dbReference type="RefSeq" id="WP_166274678.1">
    <property type="nucleotide sequence ID" value="NZ_JTHE03000044.1"/>
</dbReference>
<protein>
    <submittedName>
        <fullName evidence="2">DUF4333 domain-containing protein</fullName>
    </submittedName>
</protein>
<comment type="caution">
    <text evidence="2">The sequence shown here is derived from an EMBL/GenBank/DDBJ whole genome shotgun (WGS) entry which is preliminary data.</text>
</comment>
<dbReference type="InterPro" id="IPR025637">
    <property type="entry name" value="DUF4333"/>
</dbReference>
<evidence type="ECO:0000313" key="2">
    <source>
        <dbReference type="EMBL" id="MCM1982729.1"/>
    </source>
</evidence>
<sequence>MITDLIPTGTSLPRPRISRGLALPLLALTLAACNTTIDDAKVETAISEGIQTQTGLVANTVICPEDQKIEEGNTFTCKVTLEGGQSFDAEVTQTDDEGNIRWDAQKGLESLNGLISNAALEEQIAQGISEQLQVETSADCGGKFRIALTGETFECTVTDVQGNEQRVQVEAKDDEGNVYWELQ</sequence>
<dbReference type="Pfam" id="PF14230">
    <property type="entry name" value="DUF4333"/>
    <property type="match status" value="2"/>
</dbReference>
<keyword evidence="3" id="KW-1185">Reference proteome</keyword>
<dbReference type="Proteomes" id="UP000031561">
    <property type="component" value="Unassembled WGS sequence"/>
</dbReference>
<feature type="domain" description="DUF4333" evidence="1">
    <location>
        <begin position="31"/>
        <end position="98"/>
    </location>
</feature>
<dbReference type="EMBL" id="JTHE03000044">
    <property type="protein sequence ID" value="MCM1982729.1"/>
    <property type="molecule type" value="Genomic_DNA"/>
</dbReference>
<reference evidence="2 3" key="1">
    <citation type="journal article" date="2015" name="Genome Announc.">
        <title>Draft Genome Sequence of Filamentous Marine Cyanobacterium Lyngbya confervoides Strain BDU141951.</title>
        <authorList>
            <person name="Chandrababunaidu M.M."/>
            <person name="Sen D."/>
            <person name="Tripathy S."/>
        </authorList>
    </citation>
    <scope>NUCLEOTIDE SEQUENCE [LARGE SCALE GENOMIC DNA]</scope>
    <source>
        <strain evidence="2 3">BDU141951</strain>
    </source>
</reference>
<evidence type="ECO:0000313" key="3">
    <source>
        <dbReference type="Proteomes" id="UP000031561"/>
    </source>
</evidence>
<evidence type="ECO:0000259" key="1">
    <source>
        <dbReference type="Pfam" id="PF14230"/>
    </source>
</evidence>
<gene>
    <name evidence="2" type="ORF">QQ91_0007820</name>
</gene>
<accession>A0ABD4T2H7</accession>
<dbReference type="AlphaFoldDB" id="A0ABD4T2H7"/>
<organism evidence="2 3">
    <name type="scientific">Lyngbya confervoides BDU141951</name>
    <dbReference type="NCBI Taxonomy" id="1574623"/>
    <lineage>
        <taxon>Bacteria</taxon>
        <taxon>Bacillati</taxon>
        <taxon>Cyanobacteriota</taxon>
        <taxon>Cyanophyceae</taxon>
        <taxon>Oscillatoriophycideae</taxon>
        <taxon>Oscillatoriales</taxon>
        <taxon>Microcoleaceae</taxon>
        <taxon>Lyngbya</taxon>
    </lineage>
</organism>